<organism evidence="2 3">
    <name type="scientific">Bradyrhizobium iriomotense</name>
    <dbReference type="NCBI Taxonomy" id="441950"/>
    <lineage>
        <taxon>Bacteria</taxon>
        <taxon>Pseudomonadati</taxon>
        <taxon>Pseudomonadota</taxon>
        <taxon>Alphaproteobacteria</taxon>
        <taxon>Hyphomicrobiales</taxon>
        <taxon>Nitrobacteraceae</taxon>
        <taxon>Bradyrhizobium</taxon>
    </lineage>
</organism>
<dbReference type="Proteomes" id="UP001156905">
    <property type="component" value="Unassembled WGS sequence"/>
</dbReference>
<name>A0ABQ6ANE3_9BRAD</name>
<proteinExistence type="predicted"/>
<keyword evidence="3" id="KW-1185">Reference proteome</keyword>
<protein>
    <recommendedName>
        <fullName evidence="4">DUF3422 domain-containing protein</fullName>
    </recommendedName>
</protein>
<dbReference type="InterPro" id="IPR021830">
    <property type="entry name" value="DUF3422"/>
</dbReference>
<evidence type="ECO:0000313" key="2">
    <source>
        <dbReference type="EMBL" id="GLR83769.1"/>
    </source>
</evidence>
<keyword evidence="1" id="KW-0812">Transmembrane</keyword>
<comment type="caution">
    <text evidence="2">The sequence shown here is derived from an EMBL/GenBank/DDBJ whole genome shotgun (WGS) entry which is preliminary data.</text>
</comment>
<evidence type="ECO:0000256" key="1">
    <source>
        <dbReference type="SAM" id="Phobius"/>
    </source>
</evidence>
<feature type="transmembrane region" description="Helical" evidence="1">
    <location>
        <begin position="239"/>
        <end position="260"/>
    </location>
</feature>
<keyword evidence="1" id="KW-0472">Membrane</keyword>
<evidence type="ECO:0008006" key="4">
    <source>
        <dbReference type="Google" id="ProtNLM"/>
    </source>
</evidence>
<evidence type="ECO:0000313" key="3">
    <source>
        <dbReference type="Proteomes" id="UP001156905"/>
    </source>
</evidence>
<dbReference type="EMBL" id="BSOW01000002">
    <property type="protein sequence ID" value="GLR83769.1"/>
    <property type="molecule type" value="Genomic_DNA"/>
</dbReference>
<sequence length="303" mass="33728">MVAVDLEVVNSADGLPWERLFDRSSLAGAATEDGTAIYATDFRVTAQGFVRILVLDQGLDGDSAGALVQRLLEIETYRTLALLGLPTAQRILPSMSAIERRLVEVTTAMRDRHDLDSNRRLLEELTALAADLEADAAASVFRFGATRAYYKIVEQRLRTVGETRLPGVPPWSSFLARRMGPAVRTCAATELRQSTLSLKLSRAADLLRTRVDVELQKQNQDLLKSMNARTRMQLRLQTTVEGLSVAAITYYVVGLFGYFVKAAHEIGQVWLEPTYATAGFIPVASLLIWLTVRRIRKHHVQEE</sequence>
<reference evidence="3" key="1">
    <citation type="journal article" date="2019" name="Int. J. Syst. Evol. Microbiol.">
        <title>The Global Catalogue of Microorganisms (GCM) 10K type strain sequencing project: providing services to taxonomists for standard genome sequencing and annotation.</title>
        <authorList>
            <consortium name="The Broad Institute Genomics Platform"/>
            <consortium name="The Broad Institute Genome Sequencing Center for Infectious Disease"/>
            <person name="Wu L."/>
            <person name="Ma J."/>
        </authorList>
    </citation>
    <scope>NUCLEOTIDE SEQUENCE [LARGE SCALE GENOMIC DNA]</scope>
    <source>
        <strain evidence="3">NBRC 102520</strain>
    </source>
</reference>
<gene>
    <name evidence="2" type="ORF">GCM10007857_04790</name>
</gene>
<accession>A0ABQ6ANE3</accession>
<feature type="transmembrane region" description="Helical" evidence="1">
    <location>
        <begin position="275"/>
        <end position="292"/>
    </location>
</feature>
<dbReference type="Pfam" id="PF11902">
    <property type="entry name" value="DUF3422"/>
    <property type="match status" value="1"/>
</dbReference>
<keyword evidence="1" id="KW-1133">Transmembrane helix</keyword>